<evidence type="ECO:0000256" key="3">
    <source>
        <dbReference type="PROSITE-ProRule" id="PRU00023"/>
    </source>
</evidence>
<dbReference type="InterPro" id="IPR050745">
    <property type="entry name" value="Multifunctional_regulatory"/>
</dbReference>
<feature type="repeat" description="ANK" evidence="3">
    <location>
        <begin position="152"/>
        <end position="184"/>
    </location>
</feature>
<evidence type="ECO:0000313" key="4">
    <source>
        <dbReference type="EMBL" id="KAJ5183834.1"/>
    </source>
</evidence>
<dbReference type="PROSITE" id="PS50088">
    <property type="entry name" value="ANK_REPEAT"/>
    <property type="match status" value="2"/>
</dbReference>
<keyword evidence="2 3" id="KW-0040">ANK repeat</keyword>
<evidence type="ECO:0000256" key="2">
    <source>
        <dbReference type="ARBA" id="ARBA00023043"/>
    </source>
</evidence>
<dbReference type="EMBL" id="JAPQKO010000001">
    <property type="protein sequence ID" value="KAJ5183834.1"/>
    <property type="molecule type" value="Genomic_DNA"/>
</dbReference>
<dbReference type="PROSITE" id="PS50297">
    <property type="entry name" value="ANK_REP_REGION"/>
    <property type="match status" value="2"/>
</dbReference>
<reference evidence="4" key="2">
    <citation type="journal article" date="2023" name="IMA Fungus">
        <title>Comparative genomic study of the Penicillium genus elucidates a diverse pangenome and 15 lateral gene transfer events.</title>
        <authorList>
            <person name="Petersen C."/>
            <person name="Sorensen T."/>
            <person name="Nielsen M.R."/>
            <person name="Sondergaard T.E."/>
            <person name="Sorensen J.L."/>
            <person name="Fitzpatrick D.A."/>
            <person name="Frisvad J.C."/>
            <person name="Nielsen K.L."/>
        </authorList>
    </citation>
    <scope>NUCLEOTIDE SEQUENCE</scope>
    <source>
        <strain evidence="4">IBT 21917</strain>
    </source>
</reference>
<gene>
    <name evidence="4" type="ORF">N7492_001450</name>
</gene>
<evidence type="ECO:0000256" key="1">
    <source>
        <dbReference type="ARBA" id="ARBA00022737"/>
    </source>
</evidence>
<dbReference type="PANTHER" id="PTHR24189:SF50">
    <property type="entry name" value="ANKYRIN REPEAT AND SOCS BOX PROTEIN 2"/>
    <property type="match status" value="1"/>
</dbReference>
<dbReference type="Pfam" id="PF12796">
    <property type="entry name" value="Ank_2"/>
    <property type="match status" value="4"/>
</dbReference>
<sequence length="606" mass="68621">MQLLDLPPEILEIIASKLDSQGSLSAFIQTNRYLYQSFHLYLYSNQILLDRAHKVLQYNAQKQWDSPLVYRKVGEYLLAAAVWLRENPDRRFVDPVYTRPLKKFDPNATQNWPPLAWAAAKGNEQAIRLLLRLKKKGLGMIVPIDVNARDPAYRTPLSYAAEQGHVKIVRLLLQAGADPNAQDVHFARTALHWATSPRLTGRAPTGPFQIQFAASRCPPSFCSVETYFKEDVPGFGAWNDQQEKESDFAYDIENLQFSASLRSLPSPWADKETYEQIVNILVAHGANLETQDSERRTPLCWASACGFTEFVEVLLSKGAQITHPEFPGLRDPVSWAAEHGHTGTIKLLIQAGANATTSPLGHENCSLTLAAMNGHDETLELLVNHFYFRELFGTMNIYNWPLVWAARNGHTSTVKFLLDLCARYYPGRPLQLTSLFWASYHGHTEVLRMLLGVGLSPDIISKWDKLTPLQVAVMNRHVSTVKLLLEYGGSNVNAVDAHGWSAFNWVTKDREMAHVYPWGQSALLEIPRVRRVYAEDVENYRKLRRLVFEHGADQSCQTIKQLLLDHGADPTFKKPKAKATNPPHSILKIHRPREFFPSRVIPVCIQ</sequence>
<name>A0A9W9M0B5_9EURO</name>
<protein>
    <submittedName>
        <fullName evidence="4">Ankyrin</fullName>
    </submittedName>
</protein>
<dbReference type="InterPro" id="IPR036770">
    <property type="entry name" value="Ankyrin_rpt-contain_sf"/>
</dbReference>
<dbReference type="OrthoDB" id="341259at2759"/>
<reference evidence="4" key="1">
    <citation type="submission" date="2022-11" db="EMBL/GenBank/DDBJ databases">
        <authorList>
            <person name="Petersen C."/>
        </authorList>
    </citation>
    <scope>NUCLEOTIDE SEQUENCE</scope>
    <source>
        <strain evidence="4">IBT 21917</strain>
    </source>
</reference>
<keyword evidence="1" id="KW-0677">Repeat</keyword>
<accession>A0A9W9M0B5</accession>
<dbReference type="SMART" id="SM00248">
    <property type="entry name" value="ANK"/>
    <property type="match status" value="8"/>
</dbReference>
<dbReference type="AlphaFoldDB" id="A0A9W9M0B5"/>
<evidence type="ECO:0000313" key="5">
    <source>
        <dbReference type="Proteomes" id="UP001146351"/>
    </source>
</evidence>
<comment type="caution">
    <text evidence="4">The sequence shown here is derived from an EMBL/GenBank/DDBJ whole genome shotgun (WGS) entry which is preliminary data.</text>
</comment>
<dbReference type="SUPFAM" id="SSF48403">
    <property type="entry name" value="Ankyrin repeat"/>
    <property type="match status" value="2"/>
</dbReference>
<organism evidence="4 5">
    <name type="scientific">Penicillium capsulatum</name>
    <dbReference type="NCBI Taxonomy" id="69766"/>
    <lineage>
        <taxon>Eukaryota</taxon>
        <taxon>Fungi</taxon>
        <taxon>Dikarya</taxon>
        <taxon>Ascomycota</taxon>
        <taxon>Pezizomycotina</taxon>
        <taxon>Eurotiomycetes</taxon>
        <taxon>Eurotiomycetidae</taxon>
        <taxon>Eurotiales</taxon>
        <taxon>Aspergillaceae</taxon>
        <taxon>Penicillium</taxon>
    </lineage>
</organism>
<dbReference type="PANTHER" id="PTHR24189">
    <property type="entry name" value="MYOTROPHIN"/>
    <property type="match status" value="1"/>
</dbReference>
<dbReference type="CDD" id="cd09917">
    <property type="entry name" value="F-box_SF"/>
    <property type="match status" value="1"/>
</dbReference>
<dbReference type="InterPro" id="IPR002110">
    <property type="entry name" value="Ankyrin_rpt"/>
</dbReference>
<proteinExistence type="predicted"/>
<dbReference type="Proteomes" id="UP001146351">
    <property type="component" value="Unassembled WGS sequence"/>
</dbReference>
<keyword evidence="5" id="KW-1185">Reference proteome</keyword>
<feature type="repeat" description="ANK" evidence="3">
    <location>
        <begin position="464"/>
        <end position="488"/>
    </location>
</feature>
<dbReference type="Gene3D" id="1.25.40.20">
    <property type="entry name" value="Ankyrin repeat-containing domain"/>
    <property type="match status" value="3"/>
</dbReference>